<dbReference type="EMBL" id="JPOS01000038">
    <property type="protein sequence ID" value="KGE87326.1"/>
    <property type="molecule type" value="Genomic_DNA"/>
</dbReference>
<dbReference type="STRING" id="1524460.IX84_17020"/>
<dbReference type="Proteomes" id="UP000029736">
    <property type="component" value="Unassembled WGS sequence"/>
</dbReference>
<sequence>MTKRYPKTLSQGANNTVIALSSTEVAKLFVEDTRSDIGSEAEKMQYANAVNDLVVKFIRLDIDEGLDADMLVMERLYPLDFRAYEFERRELWLDLLEDELTALHRAGFVHRDIQRPSDMPGMRFDNIFLTESGIRLIDVGISALRSKVGDRLFQRFVNRELEELEIFRKFWLSR</sequence>
<organism evidence="1 2">
    <name type="scientific">Phaeodactylibacter xiamenensis</name>
    <dbReference type="NCBI Taxonomy" id="1524460"/>
    <lineage>
        <taxon>Bacteria</taxon>
        <taxon>Pseudomonadati</taxon>
        <taxon>Bacteroidota</taxon>
        <taxon>Saprospiria</taxon>
        <taxon>Saprospirales</taxon>
        <taxon>Haliscomenobacteraceae</taxon>
        <taxon>Phaeodactylibacter</taxon>
    </lineage>
</organism>
<reference evidence="1 2" key="1">
    <citation type="journal article" date="2014" name="Int. J. Syst. Evol. Microbiol.">
        <title>Phaeodactylibacter xiamenensis gen. nov., sp. nov., a member of the family Saprospiraceae isolated from the marine alga Phaeodactylum tricornutum.</title>
        <authorList>
            <person name="Chen Z.Jr."/>
            <person name="Lei X."/>
            <person name="Lai Q."/>
            <person name="Li Y."/>
            <person name="Zhang B."/>
            <person name="Zhang J."/>
            <person name="Zhang H."/>
            <person name="Yang L."/>
            <person name="Zheng W."/>
            <person name="Tian Y."/>
            <person name="Yu Z."/>
            <person name="Xu H.Jr."/>
            <person name="Zheng T."/>
        </authorList>
    </citation>
    <scope>NUCLEOTIDE SEQUENCE [LARGE SCALE GENOMIC DNA]</scope>
    <source>
        <strain evidence="1 2">KD52</strain>
    </source>
</reference>
<dbReference type="Gene3D" id="1.10.510.10">
    <property type="entry name" value="Transferase(Phosphotransferase) domain 1"/>
    <property type="match status" value="1"/>
</dbReference>
<name>A0A098S5N5_9BACT</name>
<dbReference type="OrthoDB" id="950305at2"/>
<evidence type="ECO:0000313" key="2">
    <source>
        <dbReference type="Proteomes" id="UP000029736"/>
    </source>
</evidence>
<dbReference type="AlphaFoldDB" id="A0A098S5N5"/>
<comment type="caution">
    <text evidence="1">The sequence shown here is derived from an EMBL/GenBank/DDBJ whole genome shotgun (WGS) entry which is preliminary data.</text>
</comment>
<protein>
    <recommendedName>
        <fullName evidence="3">Protein kinase domain-containing protein</fullName>
    </recommendedName>
</protein>
<gene>
    <name evidence="1" type="ORF">IX84_17020</name>
</gene>
<keyword evidence="2" id="KW-1185">Reference proteome</keyword>
<proteinExistence type="predicted"/>
<evidence type="ECO:0008006" key="3">
    <source>
        <dbReference type="Google" id="ProtNLM"/>
    </source>
</evidence>
<dbReference type="InterPro" id="IPR011009">
    <property type="entry name" value="Kinase-like_dom_sf"/>
</dbReference>
<evidence type="ECO:0000313" key="1">
    <source>
        <dbReference type="EMBL" id="KGE87326.1"/>
    </source>
</evidence>
<dbReference type="RefSeq" id="WP_044223023.1">
    <property type="nucleotide sequence ID" value="NZ_JBKAGJ010000009.1"/>
</dbReference>
<accession>A0A098S5N5</accession>
<dbReference type="SUPFAM" id="SSF56112">
    <property type="entry name" value="Protein kinase-like (PK-like)"/>
    <property type="match status" value="1"/>
</dbReference>